<proteinExistence type="predicted"/>
<dbReference type="Proteomes" id="UP001175228">
    <property type="component" value="Unassembled WGS sequence"/>
</dbReference>
<gene>
    <name evidence="2" type="ORF">EDD18DRAFT_1465710</name>
</gene>
<dbReference type="InterPro" id="IPR023753">
    <property type="entry name" value="FAD/NAD-binding_dom"/>
</dbReference>
<dbReference type="InterPro" id="IPR036188">
    <property type="entry name" value="FAD/NAD-bd_sf"/>
</dbReference>
<dbReference type="PANTHER" id="PTHR43735:SF11">
    <property type="entry name" value="HYPOTHETICAL OXIDOREDUCTASE (EUROFUNG)"/>
    <property type="match status" value="1"/>
</dbReference>
<name>A0AA39PYK3_9AGAR</name>
<sequence>MLADLASSVRNLARSIPLRQMSTSATQKPNVVVIGGSYVGMKMADFLGPAIHETHNTVVIEKNSHFQHLFAYPRIGVVPGFEHKAFIPFTNAFHASPAGSTSMVRATAQKIFPNEVVLDNGTSLPYEYLVFVAGTGRSGTPVVYEKSTETRRIQMIQEKIGNASNIVVIGGGAYGVQVAFDIKEQYPSKKVTLIHSRSLVMNRFHPALHDIVMERFKAAGIETILGQRIKDIPDWFQNDGTEFPITLANGREVKTDLVIPCTGSAVPLSDPLLSLSPSSVDPETKYVKVKPTLQIVDSKFPHVFSIGDVADTGAHKAARPAIAQAQIVLRNIQKLMKDENAELDTYKPDPPAIHLALGFRPSVKFGNPRSPGGEPMKMFDDHGDLEAGCGKIWVMRAPDVLDYKL</sequence>
<dbReference type="PRINTS" id="PR00368">
    <property type="entry name" value="FADPNR"/>
</dbReference>
<reference evidence="2" key="1">
    <citation type="submission" date="2023-06" db="EMBL/GenBank/DDBJ databases">
        <authorList>
            <consortium name="Lawrence Berkeley National Laboratory"/>
            <person name="Ahrendt S."/>
            <person name="Sahu N."/>
            <person name="Indic B."/>
            <person name="Wong-Bajracharya J."/>
            <person name="Merenyi Z."/>
            <person name="Ke H.-M."/>
            <person name="Monk M."/>
            <person name="Kocsube S."/>
            <person name="Drula E."/>
            <person name="Lipzen A."/>
            <person name="Balint B."/>
            <person name="Henrissat B."/>
            <person name="Andreopoulos B."/>
            <person name="Martin F.M."/>
            <person name="Harder C.B."/>
            <person name="Rigling D."/>
            <person name="Ford K.L."/>
            <person name="Foster G.D."/>
            <person name="Pangilinan J."/>
            <person name="Papanicolaou A."/>
            <person name="Barry K."/>
            <person name="LaButti K."/>
            <person name="Viragh M."/>
            <person name="Koriabine M."/>
            <person name="Yan M."/>
            <person name="Riley R."/>
            <person name="Champramary S."/>
            <person name="Plett K.L."/>
            <person name="Tsai I.J."/>
            <person name="Slot J."/>
            <person name="Sipos G."/>
            <person name="Plett J."/>
            <person name="Nagy L.G."/>
            <person name="Grigoriev I.V."/>
        </authorList>
    </citation>
    <scope>NUCLEOTIDE SEQUENCE</scope>
    <source>
        <strain evidence="2">HWK02</strain>
    </source>
</reference>
<dbReference type="GO" id="GO:0005737">
    <property type="term" value="C:cytoplasm"/>
    <property type="evidence" value="ECO:0007669"/>
    <property type="project" value="TreeGrafter"/>
</dbReference>
<evidence type="ECO:0000313" key="2">
    <source>
        <dbReference type="EMBL" id="KAK0491989.1"/>
    </source>
</evidence>
<dbReference type="Gene3D" id="3.50.50.100">
    <property type="match status" value="1"/>
</dbReference>
<dbReference type="AlphaFoldDB" id="A0AA39PYK3"/>
<dbReference type="EMBL" id="JAUEPU010000032">
    <property type="protein sequence ID" value="KAK0491989.1"/>
    <property type="molecule type" value="Genomic_DNA"/>
</dbReference>
<evidence type="ECO:0000313" key="3">
    <source>
        <dbReference type="Proteomes" id="UP001175228"/>
    </source>
</evidence>
<feature type="domain" description="FAD/NAD(P)-binding" evidence="1">
    <location>
        <begin position="30"/>
        <end position="325"/>
    </location>
</feature>
<dbReference type="PANTHER" id="PTHR43735">
    <property type="entry name" value="APOPTOSIS-INDUCING FACTOR 1"/>
    <property type="match status" value="1"/>
</dbReference>
<keyword evidence="3" id="KW-1185">Reference proteome</keyword>
<dbReference type="GO" id="GO:0050660">
    <property type="term" value="F:flavin adenine dinucleotide binding"/>
    <property type="evidence" value="ECO:0007669"/>
    <property type="project" value="TreeGrafter"/>
</dbReference>
<accession>A0AA39PYK3</accession>
<dbReference type="GO" id="GO:0004174">
    <property type="term" value="F:electron-transferring-flavoprotein dehydrogenase activity"/>
    <property type="evidence" value="ECO:0007669"/>
    <property type="project" value="TreeGrafter"/>
</dbReference>
<dbReference type="Pfam" id="PF07992">
    <property type="entry name" value="Pyr_redox_2"/>
    <property type="match status" value="1"/>
</dbReference>
<organism evidence="2 3">
    <name type="scientific">Armillaria luteobubalina</name>
    <dbReference type="NCBI Taxonomy" id="153913"/>
    <lineage>
        <taxon>Eukaryota</taxon>
        <taxon>Fungi</taxon>
        <taxon>Dikarya</taxon>
        <taxon>Basidiomycota</taxon>
        <taxon>Agaricomycotina</taxon>
        <taxon>Agaricomycetes</taxon>
        <taxon>Agaricomycetidae</taxon>
        <taxon>Agaricales</taxon>
        <taxon>Marasmiineae</taxon>
        <taxon>Physalacriaceae</taxon>
        <taxon>Armillaria</taxon>
    </lineage>
</organism>
<protein>
    <submittedName>
        <fullName evidence="2">FAD/NAD-P-binding domain-containing protein</fullName>
    </submittedName>
</protein>
<comment type="caution">
    <text evidence="2">The sequence shown here is derived from an EMBL/GenBank/DDBJ whole genome shotgun (WGS) entry which is preliminary data.</text>
</comment>
<dbReference type="SUPFAM" id="SSF51905">
    <property type="entry name" value="FAD/NAD(P)-binding domain"/>
    <property type="match status" value="1"/>
</dbReference>
<evidence type="ECO:0000259" key="1">
    <source>
        <dbReference type="Pfam" id="PF07992"/>
    </source>
</evidence>